<reference evidence="2 3" key="1">
    <citation type="submission" date="2024-01" db="EMBL/GenBank/DDBJ databases">
        <title>The genomes of 5 underutilized Papilionoideae crops provide insights into root nodulation and disease resistance.</title>
        <authorList>
            <person name="Yuan L."/>
        </authorList>
    </citation>
    <scope>NUCLEOTIDE SEQUENCE [LARGE SCALE GENOMIC DNA]</scope>
    <source>
        <strain evidence="2">LY-2023</strain>
        <tissue evidence="2">Leaf</tissue>
    </source>
</reference>
<keyword evidence="3" id="KW-1185">Reference proteome</keyword>
<dbReference type="AlphaFoldDB" id="A0AAN9KM89"/>
<comment type="caution">
    <text evidence="2">The sequence shown here is derived from an EMBL/GenBank/DDBJ whole genome shotgun (WGS) entry which is preliminary data.</text>
</comment>
<dbReference type="EMBL" id="JAYKXN010000001">
    <property type="protein sequence ID" value="KAK7318788.1"/>
    <property type="molecule type" value="Genomic_DNA"/>
</dbReference>
<sequence length="77" mass="8839">MRSLAHPREQNPLSPKTQTLGGCETLFFLSLSLSLYTLSLPLSLSFSIVLFRVSIWGLNPRFRFRFGFWGSLPRFCV</sequence>
<keyword evidence="1" id="KW-0812">Transmembrane</keyword>
<evidence type="ECO:0000256" key="1">
    <source>
        <dbReference type="SAM" id="Phobius"/>
    </source>
</evidence>
<gene>
    <name evidence="2" type="ORF">RJT34_03495</name>
</gene>
<name>A0AAN9KM89_CLITE</name>
<proteinExistence type="predicted"/>
<keyword evidence="1" id="KW-1133">Transmembrane helix</keyword>
<evidence type="ECO:0000313" key="3">
    <source>
        <dbReference type="Proteomes" id="UP001359559"/>
    </source>
</evidence>
<organism evidence="2 3">
    <name type="scientific">Clitoria ternatea</name>
    <name type="common">Butterfly pea</name>
    <dbReference type="NCBI Taxonomy" id="43366"/>
    <lineage>
        <taxon>Eukaryota</taxon>
        <taxon>Viridiplantae</taxon>
        <taxon>Streptophyta</taxon>
        <taxon>Embryophyta</taxon>
        <taxon>Tracheophyta</taxon>
        <taxon>Spermatophyta</taxon>
        <taxon>Magnoliopsida</taxon>
        <taxon>eudicotyledons</taxon>
        <taxon>Gunneridae</taxon>
        <taxon>Pentapetalae</taxon>
        <taxon>rosids</taxon>
        <taxon>fabids</taxon>
        <taxon>Fabales</taxon>
        <taxon>Fabaceae</taxon>
        <taxon>Papilionoideae</taxon>
        <taxon>50 kb inversion clade</taxon>
        <taxon>NPAAA clade</taxon>
        <taxon>indigoferoid/millettioid clade</taxon>
        <taxon>Phaseoleae</taxon>
        <taxon>Clitoria</taxon>
    </lineage>
</organism>
<keyword evidence="1" id="KW-0472">Membrane</keyword>
<feature type="transmembrane region" description="Helical" evidence="1">
    <location>
        <begin position="35"/>
        <end position="55"/>
    </location>
</feature>
<protein>
    <submittedName>
        <fullName evidence="2">Uncharacterized protein</fullName>
    </submittedName>
</protein>
<dbReference type="Proteomes" id="UP001359559">
    <property type="component" value="Unassembled WGS sequence"/>
</dbReference>
<evidence type="ECO:0000313" key="2">
    <source>
        <dbReference type="EMBL" id="KAK7318788.1"/>
    </source>
</evidence>
<accession>A0AAN9KM89</accession>